<organism evidence="4 5">
    <name type="scientific">Actinomadura rudentiformis</name>
    <dbReference type="NCBI Taxonomy" id="359158"/>
    <lineage>
        <taxon>Bacteria</taxon>
        <taxon>Bacillati</taxon>
        <taxon>Actinomycetota</taxon>
        <taxon>Actinomycetes</taxon>
        <taxon>Streptosporangiales</taxon>
        <taxon>Thermomonosporaceae</taxon>
        <taxon>Actinomadura</taxon>
    </lineage>
</organism>
<dbReference type="CDD" id="cd04586">
    <property type="entry name" value="CBS_pair_BON_assoc"/>
    <property type="match status" value="1"/>
</dbReference>
<dbReference type="EMBL" id="WBMT01000001">
    <property type="protein sequence ID" value="KAB2352256.1"/>
    <property type="molecule type" value="Genomic_DNA"/>
</dbReference>
<dbReference type="InterPro" id="IPR000644">
    <property type="entry name" value="CBS_dom"/>
</dbReference>
<dbReference type="OrthoDB" id="3626971at2"/>
<dbReference type="AlphaFoldDB" id="A0A6H9Z7C9"/>
<gene>
    <name evidence="4" type="ORF">F8566_00685</name>
</gene>
<dbReference type="PANTHER" id="PTHR43080">
    <property type="entry name" value="CBS DOMAIN-CONTAINING PROTEIN CBSX3, MITOCHONDRIAL"/>
    <property type="match status" value="1"/>
</dbReference>
<dbReference type="SMART" id="SM00116">
    <property type="entry name" value="CBS"/>
    <property type="match status" value="2"/>
</dbReference>
<dbReference type="PIRSF" id="PIRSF036990">
    <property type="entry name" value="UCP036990_CBS_BON"/>
    <property type="match status" value="1"/>
</dbReference>
<keyword evidence="5" id="KW-1185">Reference proteome</keyword>
<dbReference type="Gene3D" id="3.30.1340.30">
    <property type="match status" value="1"/>
</dbReference>
<name>A0A6H9Z7C9_9ACTN</name>
<evidence type="ECO:0000256" key="2">
    <source>
        <dbReference type="PROSITE-ProRule" id="PRU00703"/>
    </source>
</evidence>
<keyword evidence="1 2" id="KW-0129">CBS domain</keyword>
<evidence type="ECO:0000313" key="4">
    <source>
        <dbReference type="EMBL" id="KAB2352256.1"/>
    </source>
</evidence>
<evidence type="ECO:0000256" key="1">
    <source>
        <dbReference type="ARBA" id="ARBA00023122"/>
    </source>
</evidence>
<dbReference type="SUPFAM" id="SSF54631">
    <property type="entry name" value="CBS-domain pair"/>
    <property type="match status" value="1"/>
</dbReference>
<dbReference type="Pfam" id="PF00571">
    <property type="entry name" value="CBS"/>
    <property type="match status" value="2"/>
</dbReference>
<proteinExistence type="predicted"/>
<accession>A0A6H9Z7C9</accession>
<dbReference type="InterPro" id="IPR046342">
    <property type="entry name" value="CBS_dom_sf"/>
</dbReference>
<protein>
    <submittedName>
        <fullName evidence="4">CBS domain-containing protein</fullName>
    </submittedName>
</protein>
<dbReference type="Gene3D" id="3.10.580.10">
    <property type="entry name" value="CBS-domain"/>
    <property type="match status" value="1"/>
</dbReference>
<dbReference type="InterPro" id="IPR051257">
    <property type="entry name" value="Diverse_CBS-Domain"/>
</dbReference>
<reference evidence="4 5" key="1">
    <citation type="submission" date="2019-09" db="EMBL/GenBank/DDBJ databases">
        <title>Actinomadura physcomitrii sp. nov., a novel actinomycete isolated from moss [Physcomitrium sphaericum (Ludw) Fuernr].</title>
        <authorList>
            <person name="Zhuang X."/>
            <person name="Liu C."/>
        </authorList>
    </citation>
    <scope>NUCLEOTIDE SEQUENCE [LARGE SCALE GENOMIC DNA]</scope>
    <source>
        <strain evidence="4 5">HMC1</strain>
    </source>
</reference>
<feature type="domain" description="CBS" evidence="3">
    <location>
        <begin position="128"/>
        <end position="186"/>
    </location>
</feature>
<evidence type="ECO:0000259" key="3">
    <source>
        <dbReference type="PROSITE" id="PS51371"/>
    </source>
</evidence>
<evidence type="ECO:0000313" key="5">
    <source>
        <dbReference type="Proteomes" id="UP000468735"/>
    </source>
</evidence>
<dbReference type="Proteomes" id="UP000468735">
    <property type="component" value="Unassembled WGS sequence"/>
</dbReference>
<dbReference type="InterPro" id="IPR017080">
    <property type="entry name" value="UCP036990_CBS_BON"/>
</dbReference>
<dbReference type="PROSITE" id="PS51371">
    <property type="entry name" value="CBS"/>
    <property type="match status" value="2"/>
</dbReference>
<comment type="caution">
    <text evidence="4">The sequence shown here is derived from an EMBL/GenBank/DDBJ whole genome shotgun (WGS) entry which is preliminary data.</text>
</comment>
<sequence length="262" mass="28699">MPPFEGLSTLGRTCGDAAVWRRNQQLHAGPELEEGPMGTAVEAVMTTDVIAVPEQAPFKEIVQTLRLHGVDAVPVVRPDGTLCGVVSATDLLLKEADPGATEDPHPFAGPRRRREIRKTAGTVACDLMTTPAITISPTATVEQAARTMRRHHVSRLPVTDPATGRLAGIISRSDALRVYTRPDHDIHDDVLHTIIADQFGWDANLYTVDVQQGQVRVQGQVERRSQIPQLLHAIRRLEGVVSAQGHLSWTIDDTYAQHYPTL</sequence>
<dbReference type="PANTHER" id="PTHR43080:SF29">
    <property type="entry name" value="OS02G0818000 PROTEIN"/>
    <property type="match status" value="1"/>
</dbReference>
<feature type="domain" description="CBS" evidence="3">
    <location>
        <begin position="45"/>
        <end position="101"/>
    </location>
</feature>